<sequence length="214" mass="24053">MGRGIEPEQTEARRRPAQQIERLLCEGAKLAIEFARAVLQIVFAPLELPAGSRSGNLLTHDTTRVHEAQTQCVVAPGQCIERAAQCGQEQFAFQTQRAGHVVGGAVRFEPPQHPQTFLCMRQRHRLAGFRDTRNRHILRRDRRVAGARQFVEIASEALQLGMIEDGLQRHVAAHLATHARQHAHSEQRMAAEPEEIIMCADTFDAQHVTPDLRE</sequence>
<gene>
    <name evidence="1" type="ORF">R69776_08205</name>
</gene>
<dbReference type="EMBL" id="CAJNBH010000082">
    <property type="protein sequence ID" value="CAE6864934.1"/>
    <property type="molecule type" value="Genomic_DNA"/>
</dbReference>
<reference evidence="1 2" key="1">
    <citation type="submission" date="2021-02" db="EMBL/GenBank/DDBJ databases">
        <authorList>
            <person name="Vanwijnsberghe S."/>
        </authorList>
    </citation>
    <scope>NUCLEOTIDE SEQUENCE [LARGE SCALE GENOMIC DNA]</scope>
    <source>
        <strain evidence="1 2">R-69776</strain>
    </source>
</reference>
<keyword evidence="2" id="KW-1185">Reference proteome</keyword>
<evidence type="ECO:0000313" key="1">
    <source>
        <dbReference type="EMBL" id="CAE6864934.1"/>
    </source>
</evidence>
<comment type="caution">
    <text evidence="1">The sequence shown here is derived from an EMBL/GenBank/DDBJ whole genome shotgun (WGS) entry which is preliminary data.</text>
</comment>
<evidence type="ECO:0000313" key="2">
    <source>
        <dbReference type="Proteomes" id="UP000673821"/>
    </source>
</evidence>
<accession>A0ABN7NBZ9</accession>
<protein>
    <submittedName>
        <fullName evidence="1">Uncharacterized protein</fullName>
    </submittedName>
</protein>
<proteinExistence type="predicted"/>
<organism evidence="1 2">
    <name type="scientific">Paraburkholderia nemoris</name>
    <dbReference type="NCBI Taxonomy" id="2793076"/>
    <lineage>
        <taxon>Bacteria</taxon>
        <taxon>Pseudomonadati</taxon>
        <taxon>Pseudomonadota</taxon>
        <taxon>Betaproteobacteria</taxon>
        <taxon>Burkholderiales</taxon>
        <taxon>Burkholderiaceae</taxon>
        <taxon>Paraburkholderia</taxon>
    </lineage>
</organism>
<dbReference type="Proteomes" id="UP000673821">
    <property type="component" value="Unassembled WGS sequence"/>
</dbReference>
<name>A0ABN7NBZ9_9BURK</name>